<dbReference type="GO" id="GO:0046982">
    <property type="term" value="F:protein heterodimerization activity"/>
    <property type="evidence" value="ECO:0007669"/>
    <property type="project" value="InterPro"/>
</dbReference>
<dbReference type="GO" id="GO:0017025">
    <property type="term" value="F:TBP-class protein binding"/>
    <property type="evidence" value="ECO:0007669"/>
    <property type="project" value="TreeGrafter"/>
</dbReference>
<gene>
    <name evidence="5" type="ORF">BCV69DRAFT_281056</name>
</gene>
<dbReference type="PANTHER" id="PTHR46138">
    <property type="entry name" value="PROTEIN DR1"/>
    <property type="match status" value="1"/>
</dbReference>
<keyword evidence="6" id="KW-1185">Reference proteome</keyword>
<feature type="domain" description="Transcription factor CBF/NF-Y/archaeal histone" evidence="4">
    <location>
        <begin position="20"/>
        <end position="84"/>
    </location>
</feature>
<evidence type="ECO:0000256" key="3">
    <source>
        <dbReference type="SAM" id="MobiDB-lite"/>
    </source>
</evidence>
<dbReference type="SUPFAM" id="SSF47113">
    <property type="entry name" value="Histone-fold"/>
    <property type="match status" value="1"/>
</dbReference>
<dbReference type="FunFam" id="1.10.20.10:FF:000019">
    <property type="entry name" value="Negative cofactor 2 beta"/>
    <property type="match status" value="1"/>
</dbReference>
<dbReference type="AlphaFoldDB" id="A0A316UDZ8"/>
<feature type="region of interest" description="Disordered" evidence="3">
    <location>
        <begin position="1"/>
        <end position="20"/>
    </location>
</feature>
<dbReference type="Gene3D" id="1.10.20.10">
    <property type="entry name" value="Histone, subunit A"/>
    <property type="match status" value="1"/>
</dbReference>
<dbReference type="InterPro" id="IPR003958">
    <property type="entry name" value="CBFA_NFYB_domain"/>
</dbReference>
<dbReference type="InterPro" id="IPR009072">
    <property type="entry name" value="Histone-fold"/>
</dbReference>
<evidence type="ECO:0000256" key="1">
    <source>
        <dbReference type="ARBA" id="ARBA00004123"/>
    </source>
</evidence>
<dbReference type="PANTHER" id="PTHR46138:SF1">
    <property type="entry name" value="PROTEIN DR1"/>
    <property type="match status" value="1"/>
</dbReference>
<evidence type="ECO:0000256" key="2">
    <source>
        <dbReference type="ARBA" id="ARBA00023242"/>
    </source>
</evidence>
<evidence type="ECO:0000313" key="5">
    <source>
        <dbReference type="EMBL" id="PWN23439.1"/>
    </source>
</evidence>
<dbReference type="EMBL" id="KZ819322">
    <property type="protein sequence ID" value="PWN23439.1"/>
    <property type="molecule type" value="Genomic_DNA"/>
</dbReference>
<dbReference type="GO" id="GO:0017054">
    <property type="term" value="C:negative cofactor 2 complex"/>
    <property type="evidence" value="ECO:0007669"/>
    <property type="project" value="InterPro"/>
</dbReference>
<dbReference type="Pfam" id="PF00808">
    <property type="entry name" value="CBFD_NFYB_HMF"/>
    <property type="match status" value="1"/>
</dbReference>
<protein>
    <submittedName>
        <fullName evidence="5">Histone-fold-containing protein</fullName>
    </submittedName>
</protein>
<sequence length="146" mass="15769">MSDNEQFGSGGGGGADEELTLPRATVQKLISEALPDDLSASKEVKELIVEACTEFIHLVSSEANDFCEKSGKKTIGPDHCMQALKELGFESYVSQIGEVLEDHKVEMKQREKKASKMAGSGLSAEELQAQQEALFAASRARYEAGN</sequence>
<evidence type="ECO:0000259" key="4">
    <source>
        <dbReference type="Pfam" id="PF00808"/>
    </source>
</evidence>
<dbReference type="GeneID" id="37013577"/>
<dbReference type="GO" id="GO:0016251">
    <property type="term" value="F:RNA polymerase II general transcription initiation factor activity"/>
    <property type="evidence" value="ECO:0007669"/>
    <property type="project" value="TreeGrafter"/>
</dbReference>
<accession>A0A316UDZ8</accession>
<keyword evidence="2" id="KW-0539">Nucleus</keyword>
<dbReference type="InterPro" id="IPR042225">
    <property type="entry name" value="Ncb2"/>
</dbReference>
<organism evidence="5 6">
    <name type="scientific">Pseudomicrostroma glucosiphilum</name>
    <dbReference type="NCBI Taxonomy" id="1684307"/>
    <lineage>
        <taxon>Eukaryota</taxon>
        <taxon>Fungi</taxon>
        <taxon>Dikarya</taxon>
        <taxon>Basidiomycota</taxon>
        <taxon>Ustilaginomycotina</taxon>
        <taxon>Exobasidiomycetes</taxon>
        <taxon>Microstromatales</taxon>
        <taxon>Microstromatales incertae sedis</taxon>
        <taxon>Pseudomicrostroma</taxon>
    </lineage>
</organism>
<comment type="subcellular location">
    <subcellularLocation>
        <location evidence="1">Nucleus</location>
    </subcellularLocation>
</comment>
<reference evidence="5 6" key="1">
    <citation type="journal article" date="2018" name="Mol. Biol. Evol.">
        <title>Broad Genomic Sampling Reveals a Smut Pathogenic Ancestry of the Fungal Clade Ustilaginomycotina.</title>
        <authorList>
            <person name="Kijpornyongpan T."/>
            <person name="Mondo S.J."/>
            <person name="Barry K."/>
            <person name="Sandor L."/>
            <person name="Lee J."/>
            <person name="Lipzen A."/>
            <person name="Pangilinan J."/>
            <person name="LaButti K."/>
            <person name="Hainaut M."/>
            <person name="Henrissat B."/>
            <person name="Grigoriev I.V."/>
            <person name="Spatafora J.W."/>
            <person name="Aime M.C."/>
        </authorList>
    </citation>
    <scope>NUCLEOTIDE SEQUENCE [LARGE SCALE GENOMIC DNA]</scope>
    <source>
        <strain evidence="5 6">MCA 4718</strain>
    </source>
</reference>
<proteinExistence type="predicted"/>
<name>A0A316UDZ8_9BASI</name>
<dbReference type="Proteomes" id="UP000245942">
    <property type="component" value="Unassembled WGS sequence"/>
</dbReference>
<dbReference type="STRING" id="1684307.A0A316UDZ8"/>
<evidence type="ECO:0000313" key="6">
    <source>
        <dbReference type="Proteomes" id="UP000245942"/>
    </source>
</evidence>
<dbReference type="CDD" id="cd22905">
    <property type="entry name" value="HFD_Dr1"/>
    <property type="match status" value="1"/>
</dbReference>
<dbReference type="OrthoDB" id="601405at2759"/>
<dbReference type="RefSeq" id="XP_025350599.1">
    <property type="nucleotide sequence ID" value="XM_025491843.1"/>
</dbReference>
<dbReference type="GO" id="GO:0000122">
    <property type="term" value="P:negative regulation of transcription by RNA polymerase II"/>
    <property type="evidence" value="ECO:0007669"/>
    <property type="project" value="InterPro"/>
</dbReference>
<dbReference type="GO" id="GO:0051123">
    <property type="term" value="P:RNA polymerase II preinitiation complex assembly"/>
    <property type="evidence" value="ECO:0007669"/>
    <property type="project" value="TreeGrafter"/>
</dbReference>